<dbReference type="Proteomes" id="UP000094600">
    <property type="component" value="Chromosome"/>
</dbReference>
<keyword evidence="3" id="KW-1185">Reference proteome</keyword>
<gene>
    <name evidence="2" type="ORF">A9255_08520</name>
</gene>
<feature type="region of interest" description="Disordered" evidence="1">
    <location>
        <begin position="162"/>
        <end position="205"/>
    </location>
</feature>
<proteinExistence type="predicted"/>
<reference evidence="2 3" key="1">
    <citation type="submission" date="2016-06" db="EMBL/GenBank/DDBJ databases">
        <title>Bacterial characters and pathogenicity of Xenorhabdus hominickii from an entomopathogenic nematode, Steinernema monticolum.</title>
        <authorList>
            <person name="Park Y."/>
            <person name="Kim Y."/>
        </authorList>
    </citation>
    <scope>NUCLEOTIDE SEQUENCE [LARGE SCALE GENOMIC DNA]</scope>
    <source>
        <strain evidence="2 3">ANU1</strain>
    </source>
</reference>
<sequence>MRSDLHAFSHLRPDANCARGYTGRYASWRSPDIQPEPQEDTPTDTHSNAHWIARSQEAKNNPVYALRLIDNHTLYQSAIATLRGSYRHLSQYTTRKMEAVCSGWELLDGEDKNLEAFNYSLRSNDANGYQASLRAANEKLESYIEPMTEDDIQALIQRTSDFMRRNNPHSPESIAERQRQEEEEKRKVDEERERKRQAFRQLHWG</sequence>
<evidence type="ECO:0000313" key="3">
    <source>
        <dbReference type="Proteomes" id="UP000094600"/>
    </source>
</evidence>
<evidence type="ECO:0000256" key="1">
    <source>
        <dbReference type="SAM" id="MobiDB-lite"/>
    </source>
</evidence>
<name>A0ABM6DRT0_XENHO</name>
<dbReference type="EMBL" id="CP016176">
    <property type="protein sequence ID" value="AOM40628.1"/>
    <property type="molecule type" value="Genomic_DNA"/>
</dbReference>
<feature type="compositionally biased region" description="Basic and acidic residues" evidence="1">
    <location>
        <begin position="174"/>
        <end position="196"/>
    </location>
</feature>
<organism evidence="2 3">
    <name type="scientific">Xenorhabdus hominickii</name>
    <dbReference type="NCBI Taxonomy" id="351679"/>
    <lineage>
        <taxon>Bacteria</taxon>
        <taxon>Pseudomonadati</taxon>
        <taxon>Pseudomonadota</taxon>
        <taxon>Gammaproteobacteria</taxon>
        <taxon>Enterobacterales</taxon>
        <taxon>Morganellaceae</taxon>
        <taxon>Xenorhabdus</taxon>
    </lineage>
</organism>
<accession>A0ABM6DRT0</accession>
<evidence type="ECO:0000313" key="2">
    <source>
        <dbReference type="EMBL" id="AOM40628.1"/>
    </source>
</evidence>
<protein>
    <submittedName>
        <fullName evidence="2">Uncharacterized protein</fullName>
    </submittedName>
</protein>
<dbReference type="RefSeq" id="WP_069316334.1">
    <property type="nucleotide sequence ID" value="NZ_CP016176.1"/>
</dbReference>